<reference evidence="13 14" key="1">
    <citation type="submission" date="2019-03" db="EMBL/GenBank/DDBJ databases">
        <title>Genomic Encyclopedia of Archaeal and Bacterial Type Strains, Phase II (KMG-II): from individual species to whole genera.</title>
        <authorList>
            <person name="Goeker M."/>
        </authorList>
    </citation>
    <scope>NUCLEOTIDE SEQUENCE [LARGE SCALE GENOMIC DNA]</scope>
    <source>
        <strain evidence="13 14">DSM 45499</strain>
    </source>
</reference>
<dbReference type="AlphaFoldDB" id="A0A4R7VN78"/>
<evidence type="ECO:0000313" key="13">
    <source>
        <dbReference type="EMBL" id="TDV50778.1"/>
    </source>
</evidence>
<dbReference type="InterPro" id="IPR036950">
    <property type="entry name" value="PBP_transglycosylase"/>
</dbReference>
<feature type="compositionally biased region" description="Gly residues" evidence="9">
    <location>
        <begin position="740"/>
        <end position="749"/>
    </location>
</feature>
<feature type="compositionally biased region" description="Gly residues" evidence="9">
    <location>
        <begin position="767"/>
        <end position="776"/>
    </location>
</feature>
<feature type="transmembrane region" description="Helical" evidence="10">
    <location>
        <begin position="61"/>
        <end position="81"/>
    </location>
</feature>
<feature type="region of interest" description="Disordered" evidence="9">
    <location>
        <begin position="431"/>
        <end position="450"/>
    </location>
</feature>
<keyword evidence="4" id="KW-0808">Transferase</keyword>
<accession>A0A4R7VN78</accession>
<keyword evidence="14" id="KW-1185">Reference proteome</keyword>
<evidence type="ECO:0000313" key="14">
    <source>
        <dbReference type="Proteomes" id="UP000294927"/>
    </source>
</evidence>
<proteinExistence type="predicted"/>
<dbReference type="EMBL" id="SOCP01000006">
    <property type="protein sequence ID" value="TDV50778.1"/>
    <property type="molecule type" value="Genomic_DNA"/>
</dbReference>
<dbReference type="InterPro" id="IPR001460">
    <property type="entry name" value="PCN-bd_Tpept"/>
</dbReference>
<keyword evidence="6" id="KW-0511">Multifunctional enzyme</keyword>
<evidence type="ECO:0000256" key="9">
    <source>
        <dbReference type="SAM" id="MobiDB-lite"/>
    </source>
</evidence>
<feature type="compositionally biased region" description="Gly residues" evidence="9">
    <location>
        <begin position="1"/>
        <end position="10"/>
    </location>
</feature>
<feature type="domain" description="Penicillin-binding protein transpeptidase" evidence="11">
    <location>
        <begin position="376"/>
        <end position="652"/>
    </location>
</feature>
<keyword evidence="2" id="KW-0645">Protease</keyword>
<evidence type="ECO:0000256" key="7">
    <source>
        <dbReference type="ARBA" id="ARBA00034000"/>
    </source>
</evidence>
<feature type="domain" description="Glycosyl transferase family 51" evidence="12">
    <location>
        <begin position="108"/>
        <end position="282"/>
    </location>
</feature>
<feature type="region of interest" description="Disordered" evidence="9">
    <location>
        <begin position="1"/>
        <end position="44"/>
    </location>
</feature>
<dbReference type="GO" id="GO:0009252">
    <property type="term" value="P:peptidoglycan biosynthetic process"/>
    <property type="evidence" value="ECO:0007669"/>
    <property type="project" value="TreeGrafter"/>
</dbReference>
<dbReference type="GO" id="GO:0030288">
    <property type="term" value="C:outer membrane-bounded periplasmic space"/>
    <property type="evidence" value="ECO:0007669"/>
    <property type="project" value="TreeGrafter"/>
</dbReference>
<dbReference type="Pfam" id="PF00912">
    <property type="entry name" value="Transgly"/>
    <property type="match status" value="1"/>
</dbReference>
<gene>
    <name evidence="13" type="ORF">CLV71_106120</name>
</gene>
<comment type="catalytic activity">
    <reaction evidence="7">
        <text>Preferential cleavage: (Ac)2-L-Lys-D-Ala-|-D-Ala. Also transpeptidation of peptidyl-alanyl moieties that are N-acyl substituents of D-alanine.</text>
        <dbReference type="EC" id="3.4.16.4"/>
    </reaction>
</comment>
<dbReference type="GO" id="GO:0006508">
    <property type="term" value="P:proteolysis"/>
    <property type="evidence" value="ECO:0007669"/>
    <property type="project" value="UniProtKB-KW"/>
</dbReference>
<evidence type="ECO:0000256" key="10">
    <source>
        <dbReference type="SAM" id="Phobius"/>
    </source>
</evidence>
<dbReference type="InterPro" id="IPR001264">
    <property type="entry name" value="Glyco_trans_51"/>
</dbReference>
<dbReference type="GO" id="GO:0009002">
    <property type="term" value="F:serine-type D-Ala-D-Ala carboxypeptidase activity"/>
    <property type="evidence" value="ECO:0007669"/>
    <property type="project" value="UniProtKB-EC"/>
</dbReference>
<protein>
    <submittedName>
        <fullName evidence="13">Membrane peptidoglycan carboxypeptidase</fullName>
    </submittedName>
</protein>
<keyword evidence="10" id="KW-0472">Membrane</keyword>
<dbReference type="PANTHER" id="PTHR32282:SF34">
    <property type="entry name" value="PENICILLIN-BINDING PROTEIN 1A"/>
    <property type="match status" value="1"/>
</dbReference>
<dbReference type="InterPro" id="IPR012338">
    <property type="entry name" value="Beta-lactam/transpept-like"/>
</dbReference>
<comment type="caution">
    <text evidence="13">The sequence shown here is derived from an EMBL/GenBank/DDBJ whole genome shotgun (WGS) entry which is preliminary data.</text>
</comment>
<keyword evidence="10" id="KW-1133">Transmembrane helix</keyword>
<evidence type="ECO:0000259" key="12">
    <source>
        <dbReference type="Pfam" id="PF00912"/>
    </source>
</evidence>
<evidence type="ECO:0000256" key="1">
    <source>
        <dbReference type="ARBA" id="ARBA00022645"/>
    </source>
</evidence>
<sequence>MKPPQRGGGPEPQLLTHREPDYDEDVNDDPDLYDEADDSAPLTPDDRAWRRKKVWKRVRRGGYVLTALMIIGPIVAFFVSYQMVEVPNAQTVSASQQQVVTLKYGDNQMLSQIVPADGTRTFVKYDQIPETVKHAVFAAEDADFMTNPGFDLGGVLRAGWNQVGGGAGGGSTITQQYIKKATGDDEASGLGGYTRKFTEVVKAYKMNNTYSKPQILEAYLNTIYFGRSANGIVAAAKAYYGKELKDLTPSEAALLGGMIQSPGRYKDEEYKHRRWDFVMNQMVQKGWVSAAERASAQYPAQIPVEQARPSAIEGPGAHIQAYVLDEIFEETGLDVSDLKRKGYTIVTTIDKKAQDAAQAAITKVMTGQDPNIHPGMVVVNPTNGEIMAYYGGENGTGTDWAMAKQEPGSSFKPFDLVALLEQGKGLGETYDGTSGRQFVPGGPKIRNSGGDSSCGKECTVALAMKKSVNTVFYDIALNTVGVKAVANAAHQAGVQSQLGGPDGNQLDANISIGGGNTQVTTVDMASAYATFAANGIYRKPHMVKQILTPEGKVFWEADRSMTTGQPAFDKTDSANNAKIARNVTESLLPIPKSSNIPCADGRKCAGKTGTHQYGETEDNAKAWMVGYTPSVSAAVSMGAEVDGKQMPLKNNKGKIVYGSGLPGQIWQEFMNSFLKGTEKQNFPTFIPIGKKVDENDGDDDKKKNDKGSSSTQQTQNSQTDNPGPGGGHHNDPSTDQSTPGNGGPSGPGNGTDPPETGDPGDGIVLPGLGGGGRGHR</sequence>
<evidence type="ECO:0000259" key="11">
    <source>
        <dbReference type="Pfam" id="PF00905"/>
    </source>
</evidence>
<evidence type="ECO:0000256" key="4">
    <source>
        <dbReference type="ARBA" id="ARBA00022679"/>
    </source>
</evidence>
<evidence type="ECO:0000256" key="6">
    <source>
        <dbReference type="ARBA" id="ARBA00023268"/>
    </source>
</evidence>
<dbReference type="SUPFAM" id="SSF53955">
    <property type="entry name" value="Lysozyme-like"/>
    <property type="match status" value="1"/>
</dbReference>
<keyword evidence="10" id="KW-0812">Transmembrane</keyword>
<dbReference type="PANTHER" id="PTHR32282">
    <property type="entry name" value="BINDING PROTEIN TRANSPEPTIDASE, PUTATIVE-RELATED"/>
    <property type="match status" value="1"/>
</dbReference>
<dbReference type="SUPFAM" id="SSF56601">
    <property type="entry name" value="beta-lactamase/transpeptidase-like"/>
    <property type="match status" value="1"/>
</dbReference>
<dbReference type="InterPro" id="IPR050396">
    <property type="entry name" value="Glycosyltr_51/Transpeptidase"/>
</dbReference>
<evidence type="ECO:0000256" key="5">
    <source>
        <dbReference type="ARBA" id="ARBA00022801"/>
    </source>
</evidence>
<keyword evidence="1 13" id="KW-0121">Carboxypeptidase</keyword>
<feature type="compositionally biased region" description="Basic and acidic residues" evidence="9">
    <location>
        <begin position="690"/>
        <end position="706"/>
    </location>
</feature>
<keyword evidence="5" id="KW-0378">Hydrolase</keyword>
<dbReference type="InterPro" id="IPR023346">
    <property type="entry name" value="Lysozyme-like_dom_sf"/>
</dbReference>
<feature type="compositionally biased region" description="Acidic residues" evidence="9">
    <location>
        <begin position="21"/>
        <end position="38"/>
    </location>
</feature>
<organism evidence="13 14">
    <name type="scientific">Actinophytocola oryzae</name>
    <dbReference type="NCBI Taxonomy" id="502181"/>
    <lineage>
        <taxon>Bacteria</taxon>
        <taxon>Bacillati</taxon>
        <taxon>Actinomycetota</taxon>
        <taxon>Actinomycetes</taxon>
        <taxon>Pseudonocardiales</taxon>
        <taxon>Pseudonocardiaceae</taxon>
    </lineage>
</organism>
<dbReference type="Pfam" id="PF00905">
    <property type="entry name" value="Transpeptidase"/>
    <property type="match status" value="1"/>
</dbReference>
<evidence type="ECO:0000256" key="3">
    <source>
        <dbReference type="ARBA" id="ARBA00022676"/>
    </source>
</evidence>
<feature type="compositionally biased region" description="Low complexity" evidence="9">
    <location>
        <begin position="707"/>
        <end position="722"/>
    </location>
</feature>
<keyword evidence="3" id="KW-0328">Glycosyltransferase</keyword>
<comment type="catalytic activity">
    <reaction evidence="8">
        <text>[GlcNAc-(1-&gt;4)-Mur2Ac(oyl-L-Ala-gamma-D-Glu-L-Lys-D-Ala-D-Ala)](n)-di-trans,octa-cis-undecaprenyl diphosphate + beta-D-GlcNAc-(1-&gt;4)-Mur2Ac(oyl-L-Ala-gamma-D-Glu-L-Lys-D-Ala-D-Ala)-di-trans,octa-cis-undecaprenyl diphosphate = [GlcNAc-(1-&gt;4)-Mur2Ac(oyl-L-Ala-gamma-D-Glu-L-Lys-D-Ala-D-Ala)](n+1)-di-trans,octa-cis-undecaprenyl diphosphate + di-trans,octa-cis-undecaprenyl diphosphate + H(+)</text>
        <dbReference type="Rhea" id="RHEA:23708"/>
        <dbReference type="Rhea" id="RHEA-COMP:9602"/>
        <dbReference type="Rhea" id="RHEA-COMP:9603"/>
        <dbReference type="ChEBI" id="CHEBI:15378"/>
        <dbReference type="ChEBI" id="CHEBI:58405"/>
        <dbReference type="ChEBI" id="CHEBI:60033"/>
        <dbReference type="ChEBI" id="CHEBI:78435"/>
        <dbReference type="EC" id="2.4.99.28"/>
    </reaction>
</comment>
<dbReference type="Proteomes" id="UP000294927">
    <property type="component" value="Unassembled WGS sequence"/>
</dbReference>
<dbReference type="Gene3D" id="3.40.710.10">
    <property type="entry name" value="DD-peptidase/beta-lactamase superfamily"/>
    <property type="match status" value="1"/>
</dbReference>
<feature type="region of interest" description="Disordered" evidence="9">
    <location>
        <begin position="685"/>
        <end position="776"/>
    </location>
</feature>
<evidence type="ECO:0000256" key="2">
    <source>
        <dbReference type="ARBA" id="ARBA00022670"/>
    </source>
</evidence>
<evidence type="ECO:0000256" key="8">
    <source>
        <dbReference type="ARBA" id="ARBA00049902"/>
    </source>
</evidence>
<dbReference type="Gene3D" id="1.10.3810.10">
    <property type="entry name" value="Biosynthetic peptidoglycan transglycosylase-like"/>
    <property type="match status" value="1"/>
</dbReference>
<dbReference type="GO" id="GO:0008955">
    <property type="term" value="F:peptidoglycan glycosyltransferase activity"/>
    <property type="evidence" value="ECO:0007669"/>
    <property type="project" value="UniProtKB-EC"/>
</dbReference>
<name>A0A4R7VN78_9PSEU</name>
<dbReference type="GO" id="GO:0008658">
    <property type="term" value="F:penicillin binding"/>
    <property type="evidence" value="ECO:0007669"/>
    <property type="project" value="InterPro"/>
</dbReference>